<protein>
    <submittedName>
        <fullName evidence="1">Uncharacterized protein</fullName>
    </submittedName>
</protein>
<comment type="caution">
    <text evidence="1">The sequence shown here is derived from an EMBL/GenBank/DDBJ whole genome shotgun (WGS) entry which is preliminary data.</text>
</comment>
<keyword evidence="2" id="KW-1185">Reference proteome</keyword>
<dbReference type="EMBL" id="JAHRGL010000011">
    <property type="protein sequence ID" value="MBV2132035.1"/>
    <property type="molecule type" value="Genomic_DNA"/>
</dbReference>
<dbReference type="Proteomes" id="UP000813068">
    <property type="component" value="Unassembled WGS sequence"/>
</dbReference>
<organism evidence="1 2">
    <name type="scientific">Geopseudomonas aromaticivorans</name>
    <dbReference type="NCBI Taxonomy" id="2849492"/>
    <lineage>
        <taxon>Bacteria</taxon>
        <taxon>Pseudomonadati</taxon>
        <taxon>Pseudomonadota</taxon>
        <taxon>Gammaproteobacteria</taxon>
        <taxon>Pseudomonadales</taxon>
        <taxon>Pseudomonadaceae</taxon>
        <taxon>Geopseudomonas</taxon>
    </lineage>
</organism>
<evidence type="ECO:0000313" key="1">
    <source>
        <dbReference type="EMBL" id="MBV2132035.1"/>
    </source>
</evidence>
<sequence>MQKTVQFKIGDTTHSFELNGSVPASDLELKKLIANHIDAPGVDYSRDCPRPSIERQVDDRLKFAGVTDFKIL</sequence>
<dbReference type="RefSeq" id="WP_217679946.1">
    <property type="nucleotide sequence ID" value="NZ_JAHRGL010000011.1"/>
</dbReference>
<evidence type="ECO:0000313" key="2">
    <source>
        <dbReference type="Proteomes" id="UP000813068"/>
    </source>
</evidence>
<gene>
    <name evidence="1" type="ORF">KRX52_04390</name>
</gene>
<accession>A0ABS6MT98</accession>
<reference evidence="1 2" key="1">
    <citation type="submission" date="2021-06" db="EMBL/GenBank/DDBJ databases">
        <title>Differences between aerobic and microaerobic xylene degrading microbial communities.</title>
        <authorList>
            <person name="Banerjee S."/>
            <person name="Tancsics A."/>
        </authorList>
    </citation>
    <scope>NUCLEOTIDE SEQUENCE [LARGE SCALE GENOMIC DNA]</scope>
    <source>
        <strain evidence="1 2">MAP12</strain>
    </source>
</reference>
<name>A0ABS6MT98_9GAMM</name>
<proteinExistence type="predicted"/>